<protein>
    <submittedName>
        <fullName evidence="4">SagB family peptide dehydrogenase</fullName>
    </submittedName>
</protein>
<reference evidence="4 5" key="1">
    <citation type="submission" date="2024-10" db="EMBL/GenBank/DDBJ databases">
        <title>The Natural Products Discovery Center: Release of the First 8490 Sequenced Strains for Exploring Actinobacteria Biosynthetic Diversity.</title>
        <authorList>
            <person name="Kalkreuter E."/>
            <person name="Kautsar S.A."/>
            <person name="Yang D."/>
            <person name="Bader C.D."/>
            <person name="Teijaro C.N."/>
            <person name="Fluegel L."/>
            <person name="Davis C.M."/>
            <person name="Simpson J.R."/>
            <person name="Lauterbach L."/>
            <person name="Steele A.D."/>
            <person name="Gui C."/>
            <person name="Meng S."/>
            <person name="Li G."/>
            <person name="Viehrig K."/>
            <person name="Ye F."/>
            <person name="Su P."/>
            <person name="Kiefer A.F."/>
            <person name="Nichols A."/>
            <person name="Cepeda A.J."/>
            <person name="Yan W."/>
            <person name="Fan B."/>
            <person name="Jiang Y."/>
            <person name="Adhikari A."/>
            <person name="Zheng C.-J."/>
            <person name="Schuster L."/>
            <person name="Cowan T.M."/>
            <person name="Smanski M.J."/>
            <person name="Chevrette M.G."/>
            <person name="De Carvalho L.P.S."/>
            <person name="Shen B."/>
        </authorList>
    </citation>
    <scope>NUCLEOTIDE SEQUENCE [LARGE SCALE GENOMIC DNA]</scope>
    <source>
        <strain evidence="4 5">NPDC053399</strain>
    </source>
</reference>
<dbReference type="NCBIfam" id="TIGR03605">
    <property type="entry name" value="antibiot_sagB"/>
    <property type="match status" value="1"/>
</dbReference>
<feature type="domain" description="Nitroreductase" evidence="2">
    <location>
        <begin position="303"/>
        <end position="489"/>
    </location>
</feature>
<evidence type="ECO:0000313" key="4">
    <source>
        <dbReference type="EMBL" id="MFI9100627.1"/>
    </source>
</evidence>
<keyword evidence="5" id="KW-1185">Reference proteome</keyword>
<evidence type="ECO:0000259" key="2">
    <source>
        <dbReference type="Pfam" id="PF00881"/>
    </source>
</evidence>
<dbReference type="InterPro" id="IPR000415">
    <property type="entry name" value="Nitroreductase-like"/>
</dbReference>
<dbReference type="RefSeq" id="WP_399646026.1">
    <property type="nucleotide sequence ID" value="NZ_JBITYG010000002.1"/>
</dbReference>
<dbReference type="SUPFAM" id="SSF55469">
    <property type="entry name" value="FMN-dependent nitroreductase-like"/>
    <property type="match status" value="1"/>
</dbReference>
<proteinExistence type="predicted"/>
<dbReference type="InterPro" id="IPR052544">
    <property type="entry name" value="Bacteriocin_Proc_Enz"/>
</dbReference>
<dbReference type="InterPro" id="IPR054488">
    <property type="entry name" value="ThcOx_dom2"/>
</dbReference>
<accession>A0ABW8C2I5</accession>
<dbReference type="InterPro" id="IPR029479">
    <property type="entry name" value="Nitroreductase"/>
</dbReference>
<organism evidence="4 5">
    <name type="scientific">Streptomyces fildesensis</name>
    <dbReference type="NCBI Taxonomy" id="375757"/>
    <lineage>
        <taxon>Bacteria</taxon>
        <taxon>Bacillati</taxon>
        <taxon>Actinomycetota</taxon>
        <taxon>Actinomycetes</taxon>
        <taxon>Kitasatosporales</taxon>
        <taxon>Streptomycetaceae</taxon>
        <taxon>Streptomyces</taxon>
    </lineage>
</organism>
<evidence type="ECO:0000256" key="1">
    <source>
        <dbReference type="SAM" id="MobiDB-lite"/>
    </source>
</evidence>
<dbReference type="InterPro" id="IPR020051">
    <property type="entry name" value="SagB-type_dehydrogenase"/>
</dbReference>
<evidence type="ECO:0000313" key="5">
    <source>
        <dbReference type="Proteomes" id="UP001614394"/>
    </source>
</evidence>
<name>A0ABW8C2I5_9ACTN</name>
<comment type="caution">
    <text evidence="4">The sequence shown here is derived from an EMBL/GenBank/DDBJ whole genome shotgun (WGS) entry which is preliminary data.</text>
</comment>
<dbReference type="PANTHER" id="PTHR43745:SF2">
    <property type="entry name" value="NITROREDUCTASE MJ1384-RELATED"/>
    <property type="match status" value="1"/>
</dbReference>
<sequence>MTITEQPLTTADAELSRVRRMLTLRQDVKVAAEGDDVELTHPWGRQRVHALGAPTVHRLLALGAGPVDADALAGDREAGRLLSLLGRFPYLVTSILDDPLTGPLATAVPIARSAATPGAPDLGSTAVVLSRFAYLRRLPDGPADGGGGTIGQGCVMESPLAPYRVTLHQPAAAAFVAALTTPRTVAEAAALAGLPEQSGAALAALLAGTGFMEPAAGAAVGAAPALPAADPPLWDFHDLLFHSRSRAGRHDYTSGGVFAHQDVPHPPALPGAGSNEDEPGIDLPVPDWDEVTARDPRLTEVLEGRRSIRTYAETPVTLEQIAELLYRAARVRQVIPRDPSSPNSYDAIDRPYPAGGATGELEIYLSVAACEGLPTGVYRYDAAAHRLQPRRWHGAADEAAFRELLTAAWRATNCTVDPQVLLTVTSRFGRLSWKYSQIAYALTLKHVGVLYQTLYLVATAMGLAPCGLGSGDTDAAARALGLDWTSESSVGEFLIGSRPASGSGSLPQGFCDIVDTMREQG</sequence>
<dbReference type="CDD" id="cd02142">
    <property type="entry name" value="McbC_SagB-like_oxidoreductase"/>
    <property type="match status" value="1"/>
</dbReference>
<feature type="region of interest" description="Disordered" evidence="1">
    <location>
        <begin position="252"/>
        <end position="288"/>
    </location>
</feature>
<dbReference type="Proteomes" id="UP001614394">
    <property type="component" value="Unassembled WGS sequence"/>
</dbReference>
<dbReference type="Pfam" id="PF00881">
    <property type="entry name" value="Nitroreductase"/>
    <property type="match status" value="1"/>
</dbReference>
<dbReference type="EMBL" id="JBITYG010000002">
    <property type="protein sequence ID" value="MFI9100627.1"/>
    <property type="molecule type" value="Genomic_DNA"/>
</dbReference>
<gene>
    <name evidence="4" type="ORF">ACIGXA_08870</name>
</gene>
<dbReference type="Gene3D" id="3.40.109.10">
    <property type="entry name" value="NADH Oxidase"/>
    <property type="match status" value="1"/>
</dbReference>
<feature type="domain" description="Cyanobactin oxidase ThcOx second" evidence="3">
    <location>
        <begin position="127"/>
        <end position="251"/>
    </location>
</feature>
<evidence type="ECO:0000259" key="3">
    <source>
        <dbReference type="Pfam" id="PF22767"/>
    </source>
</evidence>
<dbReference type="PANTHER" id="PTHR43745">
    <property type="entry name" value="NITROREDUCTASE MJ1384-RELATED"/>
    <property type="match status" value="1"/>
</dbReference>
<dbReference type="Pfam" id="PF22767">
    <property type="entry name" value="ThcOx"/>
    <property type="match status" value="1"/>
</dbReference>